<feature type="transmembrane region" description="Helical" evidence="6">
    <location>
        <begin position="39"/>
        <end position="56"/>
    </location>
</feature>
<reference evidence="8 9" key="1">
    <citation type="submission" date="2020-05" db="EMBL/GenBank/DDBJ databases">
        <title>Flexivirga sp. ID2601S isolated from air conditioner.</title>
        <authorList>
            <person name="Kim D.H."/>
        </authorList>
    </citation>
    <scope>NUCLEOTIDE SEQUENCE [LARGE SCALE GENOMIC DNA]</scope>
    <source>
        <strain evidence="8 9">ID2601S</strain>
    </source>
</reference>
<keyword evidence="9" id="KW-1185">Reference proteome</keyword>
<evidence type="ECO:0000256" key="4">
    <source>
        <dbReference type="ARBA" id="ARBA00022989"/>
    </source>
</evidence>
<feature type="transmembrane region" description="Helical" evidence="6">
    <location>
        <begin position="122"/>
        <end position="142"/>
    </location>
</feature>
<evidence type="ECO:0000256" key="2">
    <source>
        <dbReference type="ARBA" id="ARBA00007362"/>
    </source>
</evidence>
<accession>A0A849AHY5</accession>
<evidence type="ECO:0000256" key="3">
    <source>
        <dbReference type="ARBA" id="ARBA00022692"/>
    </source>
</evidence>
<sequence length="304" mass="30354">MSRTGRAGVGGALAMSFVGGSVAVSAGLSRAPFLTVQALRYAVAAALLVALCALTGRRIQRPRGVEWLWLAGVTGCGLILFNVALIVGGEHAEPAVLGVAVACVPVVLAAVGPLLEGSSPTARAVLAAAVVTLGAALVEGFGRSDAVGLVWAVVVFACEAGFTLLAMPLFARHSPFGVSVHTTWLAAAGFALPGVWREGPRAVLRLDATALAATAFLAVFVTAGAFVLWYGCVASLGAARAGLLTGIAPVAAAMTGVSLGHPFPGIGVWAGVAVVATGLALGLRSRHATPATRHSGEATEPTPV</sequence>
<keyword evidence="3 6" id="KW-0812">Transmembrane</keyword>
<feature type="transmembrane region" description="Helical" evidence="6">
    <location>
        <begin position="266"/>
        <end position="283"/>
    </location>
</feature>
<organism evidence="8 9">
    <name type="scientific">Flexivirga aerilata</name>
    <dbReference type="NCBI Taxonomy" id="1656889"/>
    <lineage>
        <taxon>Bacteria</taxon>
        <taxon>Bacillati</taxon>
        <taxon>Actinomycetota</taxon>
        <taxon>Actinomycetes</taxon>
        <taxon>Micrococcales</taxon>
        <taxon>Dermacoccaceae</taxon>
        <taxon>Flexivirga</taxon>
    </lineage>
</organism>
<dbReference type="AlphaFoldDB" id="A0A849AHY5"/>
<keyword evidence="4 6" id="KW-1133">Transmembrane helix</keyword>
<feature type="domain" description="EamA" evidence="7">
    <location>
        <begin position="148"/>
        <end position="281"/>
    </location>
</feature>
<dbReference type="SUPFAM" id="SSF103481">
    <property type="entry name" value="Multidrug resistance efflux transporter EmrE"/>
    <property type="match status" value="2"/>
</dbReference>
<feature type="transmembrane region" description="Helical" evidence="6">
    <location>
        <begin position="208"/>
        <end position="229"/>
    </location>
</feature>
<dbReference type="InterPro" id="IPR037185">
    <property type="entry name" value="EmrE-like"/>
</dbReference>
<feature type="domain" description="EamA" evidence="7">
    <location>
        <begin position="14"/>
        <end position="138"/>
    </location>
</feature>
<feature type="transmembrane region" description="Helical" evidence="6">
    <location>
        <begin position="148"/>
        <end position="171"/>
    </location>
</feature>
<feature type="transmembrane region" description="Helical" evidence="6">
    <location>
        <begin position="68"/>
        <end position="89"/>
    </location>
</feature>
<feature type="transmembrane region" description="Helical" evidence="6">
    <location>
        <begin position="178"/>
        <end position="196"/>
    </location>
</feature>
<dbReference type="PANTHER" id="PTHR32322:SF2">
    <property type="entry name" value="EAMA DOMAIN-CONTAINING PROTEIN"/>
    <property type="match status" value="1"/>
</dbReference>
<dbReference type="GO" id="GO:0016020">
    <property type="term" value="C:membrane"/>
    <property type="evidence" value="ECO:0007669"/>
    <property type="project" value="UniProtKB-SubCell"/>
</dbReference>
<dbReference type="InterPro" id="IPR000620">
    <property type="entry name" value="EamA_dom"/>
</dbReference>
<comment type="similarity">
    <text evidence="2">Belongs to the EamA transporter family.</text>
</comment>
<gene>
    <name evidence="8" type="ORF">HJ588_06435</name>
</gene>
<dbReference type="InterPro" id="IPR050638">
    <property type="entry name" value="AA-Vitamin_Transporters"/>
</dbReference>
<evidence type="ECO:0000259" key="7">
    <source>
        <dbReference type="Pfam" id="PF00892"/>
    </source>
</evidence>
<evidence type="ECO:0000256" key="1">
    <source>
        <dbReference type="ARBA" id="ARBA00004141"/>
    </source>
</evidence>
<comment type="subcellular location">
    <subcellularLocation>
        <location evidence="1">Membrane</location>
        <topology evidence="1">Multi-pass membrane protein</topology>
    </subcellularLocation>
</comment>
<feature type="transmembrane region" description="Helical" evidence="6">
    <location>
        <begin position="95"/>
        <end position="115"/>
    </location>
</feature>
<dbReference type="Pfam" id="PF00892">
    <property type="entry name" value="EamA"/>
    <property type="match status" value="2"/>
</dbReference>
<dbReference type="RefSeq" id="WP_171153184.1">
    <property type="nucleotide sequence ID" value="NZ_JABENB010000001.1"/>
</dbReference>
<protein>
    <submittedName>
        <fullName evidence="8">DMT family transporter</fullName>
    </submittedName>
</protein>
<evidence type="ECO:0000313" key="9">
    <source>
        <dbReference type="Proteomes" id="UP000557772"/>
    </source>
</evidence>
<evidence type="ECO:0000256" key="6">
    <source>
        <dbReference type="SAM" id="Phobius"/>
    </source>
</evidence>
<feature type="transmembrane region" description="Helical" evidence="6">
    <location>
        <begin position="241"/>
        <end position="260"/>
    </location>
</feature>
<evidence type="ECO:0000313" key="8">
    <source>
        <dbReference type="EMBL" id="NNG38911.1"/>
    </source>
</evidence>
<proteinExistence type="inferred from homology"/>
<dbReference type="PANTHER" id="PTHR32322">
    <property type="entry name" value="INNER MEMBRANE TRANSPORTER"/>
    <property type="match status" value="1"/>
</dbReference>
<evidence type="ECO:0000256" key="5">
    <source>
        <dbReference type="ARBA" id="ARBA00023136"/>
    </source>
</evidence>
<dbReference type="Proteomes" id="UP000557772">
    <property type="component" value="Unassembled WGS sequence"/>
</dbReference>
<dbReference type="EMBL" id="JABENB010000001">
    <property type="protein sequence ID" value="NNG38911.1"/>
    <property type="molecule type" value="Genomic_DNA"/>
</dbReference>
<name>A0A849AHY5_9MICO</name>
<keyword evidence="5 6" id="KW-0472">Membrane</keyword>
<comment type="caution">
    <text evidence="8">The sequence shown here is derived from an EMBL/GenBank/DDBJ whole genome shotgun (WGS) entry which is preliminary data.</text>
</comment>